<dbReference type="InParanoid" id="C4YBM7"/>
<dbReference type="AlphaFoldDB" id="C4YBM7"/>
<evidence type="ECO:0000313" key="2">
    <source>
        <dbReference type="Proteomes" id="UP000007703"/>
    </source>
</evidence>
<dbReference type="VEuPathDB" id="FungiDB:CLUG_05605"/>
<dbReference type="Proteomes" id="UP000007703">
    <property type="component" value="Unassembled WGS sequence"/>
</dbReference>
<gene>
    <name evidence="1" type="ORF">CLUG_05605</name>
</gene>
<name>C4YBM7_CLAL4</name>
<proteinExistence type="predicted"/>
<organism evidence="1 2">
    <name type="scientific">Clavispora lusitaniae (strain ATCC 42720)</name>
    <name type="common">Yeast</name>
    <name type="synonym">Candida lusitaniae</name>
    <dbReference type="NCBI Taxonomy" id="306902"/>
    <lineage>
        <taxon>Eukaryota</taxon>
        <taxon>Fungi</taxon>
        <taxon>Dikarya</taxon>
        <taxon>Ascomycota</taxon>
        <taxon>Saccharomycotina</taxon>
        <taxon>Pichiomycetes</taxon>
        <taxon>Metschnikowiaceae</taxon>
        <taxon>Clavispora</taxon>
    </lineage>
</organism>
<dbReference type="HOGENOM" id="CLU_1071785_0_0_1"/>
<accession>C4YBM7</accession>
<evidence type="ECO:0000313" key="1">
    <source>
        <dbReference type="EMBL" id="EEQ41477.1"/>
    </source>
</evidence>
<protein>
    <submittedName>
        <fullName evidence="1">Uncharacterized protein</fullName>
    </submittedName>
</protein>
<reference evidence="1 2" key="1">
    <citation type="journal article" date="2009" name="Nature">
        <title>Evolution of pathogenicity and sexual reproduction in eight Candida genomes.</title>
        <authorList>
            <person name="Butler G."/>
            <person name="Rasmussen M.D."/>
            <person name="Lin M.F."/>
            <person name="Santos M.A."/>
            <person name="Sakthikumar S."/>
            <person name="Munro C.A."/>
            <person name="Rheinbay E."/>
            <person name="Grabherr M."/>
            <person name="Forche A."/>
            <person name="Reedy J.L."/>
            <person name="Agrafioti I."/>
            <person name="Arnaud M.B."/>
            <person name="Bates S."/>
            <person name="Brown A.J."/>
            <person name="Brunke S."/>
            <person name="Costanzo M.C."/>
            <person name="Fitzpatrick D.A."/>
            <person name="de Groot P.W."/>
            <person name="Harris D."/>
            <person name="Hoyer L.L."/>
            <person name="Hube B."/>
            <person name="Klis F.M."/>
            <person name="Kodira C."/>
            <person name="Lennard N."/>
            <person name="Logue M.E."/>
            <person name="Martin R."/>
            <person name="Neiman A.M."/>
            <person name="Nikolaou E."/>
            <person name="Quail M.A."/>
            <person name="Quinn J."/>
            <person name="Santos M.C."/>
            <person name="Schmitzberger F.F."/>
            <person name="Sherlock G."/>
            <person name="Shah P."/>
            <person name="Silverstein K.A."/>
            <person name="Skrzypek M.S."/>
            <person name="Soll D."/>
            <person name="Staggs R."/>
            <person name="Stansfield I."/>
            <person name="Stumpf M.P."/>
            <person name="Sudbery P.E."/>
            <person name="Srikantha T."/>
            <person name="Zeng Q."/>
            <person name="Berman J."/>
            <person name="Berriman M."/>
            <person name="Heitman J."/>
            <person name="Gow N.A."/>
            <person name="Lorenz M.C."/>
            <person name="Birren B.W."/>
            <person name="Kellis M."/>
            <person name="Cuomo C.A."/>
        </authorList>
    </citation>
    <scope>NUCLEOTIDE SEQUENCE [LARGE SCALE GENOMIC DNA]</scope>
    <source>
        <strain evidence="1 2">ATCC 42720</strain>
    </source>
</reference>
<feature type="non-terminal residue" evidence="1">
    <location>
        <position position="260"/>
    </location>
</feature>
<dbReference type="KEGG" id="clu:CLUG_05605"/>
<sequence>MMVVVYFVHPEHVDADATEVRVVKIPFELVVTSTTPVKVPNPPVGSAEVKVVVYFAHPEHGVPEAAITDVSVVKMPLEFVVMSTTPVKVARELSELSEVNVVVYSVQPEHSDDADSGRTDVRVVKIPLEFVVTSMIPVKVTSELWASREVKVEVNSVQPEHTEAADLEITDVVVVKAPFEFVVTSTTPVKVSIPPEESAEVKVVVYSEHPEHSERTEVSVTKTPFEFVVTSILPVTVSSPPVESVEIIFVVYSVHPEHQK</sequence>
<dbReference type="EMBL" id="CH408083">
    <property type="protein sequence ID" value="EEQ41477.1"/>
    <property type="molecule type" value="Genomic_DNA"/>
</dbReference>